<keyword evidence="2" id="KW-0813">Transport</keyword>
<dbReference type="InterPro" id="IPR050171">
    <property type="entry name" value="MFS_Transporters"/>
</dbReference>
<keyword evidence="10" id="KW-1185">Reference proteome</keyword>
<keyword evidence="6 7" id="KW-0472">Membrane</keyword>
<dbReference type="InterPro" id="IPR020846">
    <property type="entry name" value="MFS_dom"/>
</dbReference>
<feature type="transmembrane region" description="Helical" evidence="7">
    <location>
        <begin position="145"/>
        <end position="169"/>
    </location>
</feature>
<feature type="transmembrane region" description="Helical" evidence="7">
    <location>
        <begin position="260"/>
        <end position="283"/>
    </location>
</feature>
<comment type="subcellular location">
    <subcellularLocation>
        <location evidence="1">Cell membrane</location>
        <topology evidence="1">Multi-pass membrane protein</topology>
    </subcellularLocation>
</comment>
<keyword evidence="3" id="KW-1003">Cell membrane</keyword>
<dbReference type="InterPro" id="IPR036259">
    <property type="entry name" value="MFS_trans_sf"/>
</dbReference>
<protein>
    <submittedName>
        <fullName evidence="9">MFS transporter</fullName>
    </submittedName>
</protein>
<evidence type="ECO:0000259" key="8">
    <source>
        <dbReference type="PROSITE" id="PS50850"/>
    </source>
</evidence>
<dbReference type="SUPFAM" id="SSF103473">
    <property type="entry name" value="MFS general substrate transporter"/>
    <property type="match status" value="1"/>
</dbReference>
<evidence type="ECO:0000256" key="7">
    <source>
        <dbReference type="SAM" id="Phobius"/>
    </source>
</evidence>
<feature type="transmembrane region" description="Helical" evidence="7">
    <location>
        <begin position="223"/>
        <end position="248"/>
    </location>
</feature>
<feature type="transmembrane region" description="Helical" evidence="7">
    <location>
        <begin position="175"/>
        <end position="194"/>
    </location>
</feature>
<evidence type="ECO:0000256" key="5">
    <source>
        <dbReference type="ARBA" id="ARBA00022989"/>
    </source>
</evidence>
<evidence type="ECO:0000256" key="2">
    <source>
        <dbReference type="ARBA" id="ARBA00022448"/>
    </source>
</evidence>
<gene>
    <name evidence="9" type="ORF">GCM10023191_059490</name>
</gene>
<feature type="domain" description="Major facilitator superfamily (MFS) profile" evidence="8">
    <location>
        <begin position="1"/>
        <end position="415"/>
    </location>
</feature>
<accession>A0ABP8QM27</accession>
<dbReference type="Proteomes" id="UP001500503">
    <property type="component" value="Unassembled WGS sequence"/>
</dbReference>
<evidence type="ECO:0000256" key="6">
    <source>
        <dbReference type="ARBA" id="ARBA00023136"/>
    </source>
</evidence>
<dbReference type="Gene3D" id="1.20.1250.20">
    <property type="entry name" value="MFS general substrate transporter like domains"/>
    <property type="match status" value="1"/>
</dbReference>
<keyword evidence="5 7" id="KW-1133">Transmembrane helix</keyword>
<keyword evidence="4 7" id="KW-0812">Transmembrane</keyword>
<feature type="transmembrane region" description="Helical" evidence="7">
    <location>
        <begin position="55"/>
        <end position="75"/>
    </location>
</feature>
<dbReference type="Pfam" id="PF07690">
    <property type="entry name" value="MFS_1"/>
    <property type="match status" value="1"/>
</dbReference>
<dbReference type="RefSeq" id="WP_345469412.1">
    <property type="nucleotide sequence ID" value="NZ_BAABHF010000035.1"/>
</dbReference>
<feature type="transmembrane region" description="Helical" evidence="7">
    <location>
        <begin position="303"/>
        <end position="326"/>
    </location>
</feature>
<feature type="transmembrane region" description="Helical" evidence="7">
    <location>
        <begin position="346"/>
        <end position="367"/>
    </location>
</feature>
<sequence length="415" mass="42260">MIVTGCPPQPETARQTHHATPAAAVVFIYAVVMAGGNLTVPLYDLWASQFGFGPAITALVFIAYVMGVAGTLLVAGSLSDAIGRRPVLALALALAALSTLGFALADGLTVLLISRVLSGTATGLITAAATSSIAEIVPGRKTASVLAAAANVGGLSLGTITAGLLAQFVPAPTRTVFWCYLAVCAVAGIGWLRVPETSGRRTRWQPRIRRPALPRGAGRARSFLAGGVLAAAAFGVNGFFSSLAPAFLRDDLGISNRAVIGAGIGILFISALLAQVIAPPAILRRGTGTALLAIGMTVIEVALWIHSAPVFIVGTVFAGAAVGTLFRHGLGVTDALCDPGNRAELSATYFLFIYSGLAVPVLLLGLIDQADGTRISSTTLAALVICVALAGLALGRTAGPSHPDTDGGSHDRLRK</sequence>
<evidence type="ECO:0000256" key="3">
    <source>
        <dbReference type="ARBA" id="ARBA00022475"/>
    </source>
</evidence>
<dbReference type="InterPro" id="IPR011701">
    <property type="entry name" value="MFS"/>
</dbReference>
<feature type="transmembrane region" description="Helical" evidence="7">
    <location>
        <begin position="111"/>
        <end position="133"/>
    </location>
</feature>
<proteinExistence type="predicted"/>
<feature type="transmembrane region" description="Helical" evidence="7">
    <location>
        <begin position="87"/>
        <end position="105"/>
    </location>
</feature>
<evidence type="ECO:0000313" key="10">
    <source>
        <dbReference type="Proteomes" id="UP001500503"/>
    </source>
</evidence>
<dbReference type="PROSITE" id="PS50850">
    <property type="entry name" value="MFS"/>
    <property type="match status" value="1"/>
</dbReference>
<dbReference type="PANTHER" id="PTHR23517">
    <property type="entry name" value="RESISTANCE PROTEIN MDTM, PUTATIVE-RELATED-RELATED"/>
    <property type="match status" value="1"/>
</dbReference>
<name>A0ABP8QM27_9ACTN</name>
<feature type="transmembrane region" description="Helical" evidence="7">
    <location>
        <begin position="379"/>
        <end position="399"/>
    </location>
</feature>
<dbReference type="PANTHER" id="PTHR23517:SF13">
    <property type="entry name" value="MAJOR FACILITATOR SUPERFAMILY MFS_1"/>
    <property type="match status" value="1"/>
</dbReference>
<organism evidence="9 10">
    <name type="scientific">Actinoallomurus oryzae</name>
    <dbReference type="NCBI Taxonomy" id="502180"/>
    <lineage>
        <taxon>Bacteria</taxon>
        <taxon>Bacillati</taxon>
        <taxon>Actinomycetota</taxon>
        <taxon>Actinomycetes</taxon>
        <taxon>Streptosporangiales</taxon>
        <taxon>Thermomonosporaceae</taxon>
        <taxon>Actinoallomurus</taxon>
    </lineage>
</organism>
<feature type="transmembrane region" description="Helical" evidence="7">
    <location>
        <begin position="22"/>
        <end position="43"/>
    </location>
</feature>
<evidence type="ECO:0000256" key="4">
    <source>
        <dbReference type="ARBA" id="ARBA00022692"/>
    </source>
</evidence>
<dbReference type="EMBL" id="BAABHF010000035">
    <property type="protein sequence ID" value="GAA4504724.1"/>
    <property type="molecule type" value="Genomic_DNA"/>
</dbReference>
<evidence type="ECO:0000313" key="9">
    <source>
        <dbReference type="EMBL" id="GAA4504724.1"/>
    </source>
</evidence>
<reference evidence="10" key="1">
    <citation type="journal article" date="2019" name="Int. J. Syst. Evol. Microbiol.">
        <title>The Global Catalogue of Microorganisms (GCM) 10K type strain sequencing project: providing services to taxonomists for standard genome sequencing and annotation.</title>
        <authorList>
            <consortium name="The Broad Institute Genomics Platform"/>
            <consortium name="The Broad Institute Genome Sequencing Center for Infectious Disease"/>
            <person name="Wu L."/>
            <person name="Ma J."/>
        </authorList>
    </citation>
    <scope>NUCLEOTIDE SEQUENCE [LARGE SCALE GENOMIC DNA]</scope>
    <source>
        <strain evidence="10">JCM 17933</strain>
    </source>
</reference>
<evidence type="ECO:0000256" key="1">
    <source>
        <dbReference type="ARBA" id="ARBA00004651"/>
    </source>
</evidence>
<comment type="caution">
    <text evidence="9">The sequence shown here is derived from an EMBL/GenBank/DDBJ whole genome shotgun (WGS) entry which is preliminary data.</text>
</comment>